<dbReference type="PANTHER" id="PTHR12526">
    <property type="entry name" value="GLYCOSYLTRANSFERASE"/>
    <property type="match status" value="1"/>
</dbReference>
<dbReference type="Gene3D" id="3.40.50.2000">
    <property type="entry name" value="Glycogen Phosphorylase B"/>
    <property type="match status" value="2"/>
</dbReference>
<reference evidence="5 6" key="1">
    <citation type="submission" date="2019-02" db="EMBL/GenBank/DDBJ databases">
        <title>Deep-cultivation of Planctomycetes and their phenomic and genomic characterization uncovers novel biology.</title>
        <authorList>
            <person name="Wiegand S."/>
            <person name="Jogler M."/>
            <person name="Boedeker C."/>
            <person name="Pinto D."/>
            <person name="Vollmers J."/>
            <person name="Rivas-Marin E."/>
            <person name="Kohn T."/>
            <person name="Peeters S.H."/>
            <person name="Heuer A."/>
            <person name="Rast P."/>
            <person name="Oberbeckmann S."/>
            <person name="Bunk B."/>
            <person name="Jeske O."/>
            <person name="Meyerdierks A."/>
            <person name="Storesund J.E."/>
            <person name="Kallscheuer N."/>
            <person name="Luecker S."/>
            <person name="Lage O.M."/>
            <person name="Pohl T."/>
            <person name="Merkel B.J."/>
            <person name="Hornburger P."/>
            <person name="Mueller R.-W."/>
            <person name="Bruemmer F."/>
            <person name="Labrenz M."/>
            <person name="Spormann A.M."/>
            <person name="Op den Camp H."/>
            <person name="Overmann J."/>
            <person name="Amann R."/>
            <person name="Jetten M.S.M."/>
            <person name="Mascher T."/>
            <person name="Medema M.H."/>
            <person name="Devos D.P."/>
            <person name="Kaster A.-K."/>
            <person name="Ovreas L."/>
            <person name="Rohde M."/>
            <person name="Galperin M.Y."/>
            <person name="Jogler C."/>
        </authorList>
    </citation>
    <scope>NUCLEOTIDE SEQUENCE [LARGE SCALE GENOMIC DNA]</scope>
    <source>
        <strain evidence="5 6">Pla163</strain>
    </source>
</reference>
<dbReference type="PANTHER" id="PTHR12526:SF510">
    <property type="entry name" value="D-INOSITOL 3-PHOSPHATE GLYCOSYLTRANSFERASE"/>
    <property type="match status" value="1"/>
</dbReference>
<accession>A0A518D1L3</accession>
<evidence type="ECO:0000256" key="1">
    <source>
        <dbReference type="ARBA" id="ARBA00022676"/>
    </source>
</evidence>
<evidence type="ECO:0000256" key="2">
    <source>
        <dbReference type="ARBA" id="ARBA00022679"/>
    </source>
</evidence>
<evidence type="ECO:0000259" key="4">
    <source>
        <dbReference type="Pfam" id="PF13439"/>
    </source>
</evidence>
<dbReference type="InterPro" id="IPR028098">
    <property type="entry name" value="Glyco_trans_4-like_N"/>
</dbReference>
<dbReference type="RefSeq" id="WP_145188563.1">
    <property type="nucleotide sequence ID" value="NZ_CP036290.1"/>
</dbReference>
<dbReference type="Proteomes" id="UP000319342">
    <property type="component" value="Chromosome"/>
</dbReference>
<gene>
    <name evidence="5" type="primary">glgA_3</name>
    <name evidence="5" type="ORF">Pla163_24920</name>
</gene>
<keyword evidence="1 5" id="KW-0328">Glycosyltransferase</keyword>
<dbReference type="InterPro" id="IPR001296">
    <property type="entry name" value="Glyco_trans_1"/>
</dbReference>
<dbReference type="SUPFAM" id="SSF53756">
    <property type="entry name" value="UDP-Glycosyltransferase/glycogen phosphorylase"/>
    <property type="match status" value="1"/>
</dbReference>
<proteinExistence type="predicted"/>
<keyword evidence="6" id="KW-1185">Reference proteome</keyword>
<evidence type="ECO:0000313" key="6">
    <source>
        <dbReference type="Proteomes" id="UP000319342"/>
    </source>
</evidence>
<dbReference type="EC" id="2.4.1.21" evidence="5"/>
<organism evidence="5 6">
    <name type="scientific">Rohdeia mirabilis</name>
    <dbReference type="NCBI Taxonomy" id="2528008"/>
    <lineage>
        <taxon>Bacteria</taxon>
        <taxon>Pseudomonadati</taxon>
        <taxon>Planctomycetota</taxon>
        <taxon>Planctomycetia</taxon>
        <taxon>Planctomycetia incertae sedis</taxon>
        <taxon>Rohdeia</taxon>
    </lineage>
</organism>
<dbReference type="EMBL" id="CP036290">
    <property type="protein sequence ID" value="QDU85364.1"/>
    <property type="molecule type" value="Genomic_DNA"/>
</dbReference>
<dbReference type="AlphaFoldDB" id="A0A518D1L3"/>
<feature type="domain" description="Glycosyl transferase family 1" evidence="3">
    <location>
        <begin position="193"/>
        <end position="355"/>
    </location>
</feature>
<dbReference type="GO" id="GO:0009011">
    <property type="term" value="F:alpha-1,4-glucan glucosyltransferase (ADP-glucose donor) activity"/>
    <property type="evidence" value="ECO:0007669"/>
    <property type="project" value="UniProtKB-EC"/>
</dbReference>
<dbReference type="Pfam" id="PF00534">
    <property type="entry name" value="Glycos_transf_1"/>
    <property type="match status" value="1"/>
</dbReference>
<dbReference type="OrthoDB" id="232381at2"/>
<evidence type="ECO:0000259" key="3">
    <source>
        <dbReference type="Pfam" id="PF00534"/>
    </source>
</evidence>
<sequence length="383" mass="41024">MPLPLQTLHVFPGFAVGGAQMRAVRLIEALGDGYRHAVVSLSGADAGLELLADPRAVEWIAPPVRAGSLATTRALASLVRARRPDLVLTYNWGALDGVFACRLVGRRALVHHEDGFGPDEVDRRHGRRNLVRRFVLRGAHRVVVPSQVLQTIAAREWRLPARLVELIPNGVDTQRFAPPNDADGTGATERAAVRTELGIDPAAFVLVTVGGLRPEKRPDRVLETLALLPPDVHAILVGTGGELEALERRATEPDLRGRVHLVGARPDPAPMLRAADAFCLPSDTEQMPIAMVEAMAVGLPVVATDVGDVRAILPDQQQDRVVPSGSEAAAGLARGLRALAADPATRAALGRANRARVEEHFTQAGMVARYDALYRAAAARDGR</sequence>
<name>A0A518D1L3_9BACT</name>
<keyword evidence="2 5" id="KW-0808">Transferase</keyword>
<protein>
    <submittedName>
        <fullName evidence="5">Capsular glucan synthase</fullName>
        <ecNumber evidence="5">2.4.1.21</ecNumber>
    </submittedName>
</protein>
<dbReference type="Pfam" id="PF13439">
    <property type="entry name" value="Glyco_transf_4"/>
    <property type="match status" value="1"/>
</dbReference>
<feature type="domain" description="Glycosyltransferase subfamily 4-like N-terminal" evidence="4">
    <location>
        <begin position="16"/>
        <end position="175"/>
    </location>
</feature>
<evidence type="ECO:0000313" key="5">
    <source>
        <dbReference type="EMBL" id="QDU85364.1"/>
    </source>
</evidence>